<reference evidence="2" key="1">
    <citation type="submission" date="2023-02" db="EMBL/GenBank/DDBJ databases">
        <title>Draft Whole-Genome Sequences of Bacillus Strains of Potential Probiotic for Poultry.</title>
        <authorList>
            <person name="Ma L.M."/>
            <person name="Lopez-Guerra N."/>
            <person name="Zhang G."/>
        </authorList>
    </citation>
    <scope>NUCLEOTIDE SEQUENCE</scope>
    <source>
        <strain evidence="2">OSU1013-24</strain>
    </source>
</reference>
<protein>
    <submittedName>
        <fullName evidence="2">Uncharacterized protein</fullName>
    </submittedName>
</protein>
<proteinExistence type="predicted"/>
<evidence type="ECO:0000313" key="3">
    <source>
        <dbReference type="Proteomes" id="UP001222377"/>
    </source>
</evidence>
<organism evidence="2 3">
    <name type="scientific">Bacillus amyloliquefaciens</name>
    <name type="common">Bacillus velezensis</name>
    <dbReference type="NCBI Taxonomy" id="1390"/>
    <lineage>
        <taxon>Bacteria</taxon>
        <taxon>Bacillati</taxon>
        <taxon>Bacillota</taxon>
        <taxon>Bacilli</taxon>
        <taxon>Bacillales</taxon>
        <taxon>Bacillaceae</taxon>
        <taxon>Bacillus</taxon>
        <taxon>Bacillus amyloliquefaciens group</taxon>
    </lineage>
</organism>
<gene>
    <name evidence="2" type="ORF">PV946_08785</name>
</gene>
<evidence type="ECO:0000256" key="1">
    <source>
        <dbReference type="SAM" id="Coils"/>
    </source>
</evidence>
<feature type="coiled-coil region" evidence="1">
    <location>
        <begin position="4"/>
        <end position="31"/>
    </location>
</feature>
<dbReference type="AlphaFoldDB" id="A0AAP3YET7"/>
<dbReference type="Proteomes" id="UP001222377">
    <property type="component" value="Unassembled WGS sequence"/>
</dbReference>
<evidence type="ECO:0000313" key="2">
    <source>
        <dbReference type="EMBL" id="MDF4193864.1"/>
    </source>
</evidence>
<comment type="caution">
    <text evidence="2">The sequence shown here is derived from an EMBL/GenBank/DDBJ whole genome shotgun (WGS) entry which is preliminary data.</text>
</comment>
<dbReference type="RefSeq" id="WP_101293917.1">
    <property type="nucleotide sequence ID" value="NZ_CP128501.1"/>
</dbReference>
<keyword evidence="1" id="KW-0175">Coiled coil</keyword>
<name>A0AAP3YET7_BACAM</name>
<dbReference type="EMBL" id="JARKHX010000003">
    <property type="protein sequence ID" value="MDF4193864.1"/>
    <property type="molecule type" value="Genomic_DNA"/>
</dbReference>
<sequence length="62" mass="7504">MEDIFDLHDELKEAESNLKTVEEKLVDHDILVLRREELKEQITEVKRLISNHPERKHDKWAL</sequence>
<accession>A0AAP3YET7</accession>